<evidence type="ECO:0000256" key="1">
    <source>
        <dbReference type="SAM" id="Coils"/>
    </source>
</evidence>
<dbReference type="EMBL" id="QSUG01000023">
    <property type="protein sequence ID" value="RGN19515.1"/>
    <property type="molecule type" value="Genomic_DNA"/>
</dbReference>
<proteinExistence type="predicted"/>
<dbReference type="AlphaFoldDB" id="A0A3E5AK77"/>
<reference evidence="2 3" key="1">
    <citation type="submission" date="2018-08" db="EMBL/GenBank/DDBJ databases">
        <title>A genome reference for cultivated species of the human gut microbiota.</title>
        <authorList>
            <person name="Zou Y."/>
            <person name="Xue W."/>
            <person name="Luo G."/>
        </authorList>
    </citation>
    <scope>NUCLEOTIDE SEQUENCE [LARGE SCALE GENOMIC DNA]</scope>
    <source>
        <strain evidence="2 3">OM05-6AA</strain>
    </source>
</reference>
<organism evidence="2 3">
    <name type="scientific">Agathobacter rectalis</name>
    <dbReference type="NCBI Taxonomy" id="39491"/>
    <lineage>
        <taxon>Bacteria</taxon>
        <taxon>Bacillati</taxon>
        <taxon>Bacillota</taxon>
        <taxon>Clostridia</taxon>
        <taxon>Lachnospirales</taxon>
        <taxon>Lachnospiraceae</taxon>
        <taxon>Agathobacter</taxon>
    </lineage>
</organism>
<protein>
    <submittedName>
        <fullName evidence="2">Uncharacterized protein</fullName>
    </submittedName>
</protein>
<evidence type="ECO:0000313" key="3">
    <source>
        <dbReference type="Proteomes" id="UP000260970"/>
    </source>
</evidence>
<feature type="coiled-coil region" evidence="1">
    <location>
        <begin position="41"/>
        <end position="102"/>
    </location>
</feature>
<evidence type="ECO:0000313" key="2">
    <source>
        <dbReference type="EMBL" id="RGN19515.1"/>
    </source>
</evidence>
<dbReference type="InterPro" id="IPR046656">
    <property type="entry name" value="DUF6674"/>
</dbReference>
<dbReference type="Proteomes" id="UP000260970">
    <property type="component" value="Unassembled WGS sequence"/>
</dbReference>
<keyword evidence="1" id="KW-0175">Coiled coil</keyword>
<gene>
    <name evidence="2" type="ORF">DXB72_15085</name>
</gene>
<comment type="caution">
    <text evidence="2">The sequence shown here is derived from an EMBL/GenBank/DDBJ whole genome shotgun (WGS) entry which is preliminary data.</text>
</comment>
<dbReference type="Pfam" id="PF20379">
    <property type="entry name" value="DUF6674"/>
    <property type="match status" value="1"/>
</dbReference>
<sequence length="307" mass="34512">MDIEAGKTLTNEEVIRELLELLKKNAMKEQANDVFEICSYVDGLEKKIDSMTEELTNMQNQIKEMQEDTLVNNAKKALSEAKERLNARCEQIKSQVLEVKAQVKSTAKSIVDEAKVKGRAALYRVSEFLGIKKRLLDIRENVRGAIKTTDTDIAKTALLAKGFREAGQTAANAFRTFADKPEVDYSQKEQKHPLTKAVLTPMKAVRKLLVSMELHLDASIDKLDNLAMNVQIDKEKRVENTKSEKQNVPDRAEAEPERVNAEIVYTPMVAEAHEYQYNADAFEARGGADVKVGTAEKVSKVREDKAR</sequence>
<name>A0A3E5AK77_9FIRM</name>
<dbReference type="RefSeq" id="WP_117690986.1">
    <property type="nucleotide sequence ID" value="NZ_JADNGW010000074.1"/>
</dbReference>
<accession>A0A3E5AK77</accession>